<name>A0A1Y5SKN7_9RHOB</name>
<dbReference type="Proteomes" id="UP000193307">
    <property type="component" value="Unassembled WGS sequence"/>
</dbReference>
<dbReference type="OrthoDB" id="280897at2"/>
<reference evidence="1 2" key="1">
    <citation type="submission" date="2017-03" db="EMBL/GenBank/DDBJ databases">
        <authorList>
            <person name="Afonso C.L."/>
            <person name="Miller P.J."/>
            <person name="Scott M.A."/>
            <person name="Spackman E."/>
            <person name="Goraichik I."/>
            <person name="Dimitrov K.M."/>
            <person name="Suarez D.L."/>
            <person name="Swayne D.E."/>
        </authorList>
    </citation>
    <scope>NUCLEOTIDE SEQUENCE [LARGE SCALE GENOMIC DNA]</scope>
    <source>
        <strain evidence="1 2">CECT 7971</strain>
    </source>
</reference>
<accession>A0A1Y5SKN7</accession>
<evidence type="ECO:0000313" key="2">
    <source>
        <dbReference type="Proteomes" id="UP000193307"/>
    </source>
</evidence>
<dbReference type="EMBL" id="FWFW01000004">
    <property type="protein sequence ID" value="SLN39873.1"/>
    <property type="molecule type" value="Genomic_DNA"/>
</dbReference>
<protein>
    <submittedName>
        <fullName evidence="1">Uncharacterized protein</fullName>
    </submittedName>
</protein>
<organism evidence="1 2">
    <name type="scientific">Pacificibacter marinus</name>
    <dbReference type="NCBI Taxonomy" id="658057"/>
    <lineage>
        <taxon>Bacteria</taxon>
        <taxon>Pseudomonadati</taxon>
        <taxon>Pseudomonadota</taxon>
        <taxon>Alphaproteobacteria</taxon>
        <taxon>Rhodobacterales</taxon>
        <taxon>Roseobacteraceae</taxon>
        <taxon>Pacificibacter</taxon>
    </lineage>
</organism>
<sequence>MSLSGPDLERMVMARPFASVSNKDIYAQWVRVATLNEAKIGATMRASIRYGGRGTAKETDDASDPKNKVGAHTVAGRALRYLAQTGSGRTCDATPLRDGINDKFWRSSFPYLRQRGLATNAGQQAKGVPHVWTPTDEGWAVIESYGEDV</sequence>
<keyword evidence="2" id="KW-1185">Reference proteome</keyword>
<evidence type="ECO:0000313" key="1">
    <source>
        <dbReference type="EMBL" id="SLN39873.1"/>
    </source>
</evidence>
<dbReference type="AlphaFoldDB" id="A0A1Y5SKN7"/>
<gene>
    <name evidence="1" type="ORF">PAM7971_01831</name>
</gene>
<dbReference type="RefSeq" id="WP_085848935.1">
    <property type="nucleotide sequence ID" value="NZ_FWFW01000004.1"/>
</dbReference>
<proteinExistence type="predicted"/>
<dbReference type="STRING" id="658057.SAMN04488032_1271"/>